<dbReference type="InterPro" id="IPR001712">
    <property type="entry name" value="T3SS_FHIPEP"/>
</dbReference>
<dbReference type="NCBIfam" id="TIGR01398">
    <property type="entry name" value="FlhA"/>
    <property type="match status" value="1"/>
</dbReference>
<feature type="transmembrane region" description="Helical" evidence="7">
    <location>
        <begin position="21"/>
        <end position="39"/>
    </location>
</feature>
<dbReference type="PIRSF" id="PIRSF005419">
    <property type="entry name" value="FlhA"/>
    <property type="match status" value="1"/>
</dbReference>
<sequence>MAEEKAAGISLKSIGAETPSMVVALGVVAILAVMILPLPTIVLDLLLTLNITLGLLILLISMYNSNPLQFSSFPAVLLVTTLFRLSLNIASTRLILLQGHEGSGAVGQVIQSFGDFVVGGNFAVGLIIFLIMVLINFIVITKGAGRIAEVAARFTLDAMPGKQMAIDADLNAGLINEQEAKARRKEISQQSEFYGAMDGASKFVRGEAVASLVIMAINVTGGLLIGVFMNKMSAGDAATTYTLLTIGDGLVNQIPALVISTSTGIIVSRAASEQSMGKEFARQFGMQPQALGVSSGIVMLLGLVPGLPTLPFLLLGSIMGGMAWLAYQRSAGEARDQEAEEKGQQKAAAPDPGSPEAVEALLPLDILELEVGYGLIPLVDENQQGDLLERIRAIRRQFAIDMGILVPPLHVRDNLQLKPDEYLLRLKGVEVARGEVMMGHLMAMDSGAAKREIEGIPTTEPAFQLPATWINEEKREEAQVAGYTVVDPATVIATHLTEVLRGHADELLGRQDTQKLLDNLAKTHPKVVEELVPGLLPLGGLQKVLQNLLRERVSLRDLLTICETLADHAGRSKDPDLLTEFVRQKLARSITGVYLDEQGSLAVLTMAPKTEDLIRESLQQTDQGVFLNLEPNLAQHLLEQIQQAADRVAGEGYQPIILTSPAIRRHLRRLLERFMPQVMVLSHNEVTTQTRIRSLGTVEINPKR</sequence>
<evidence type="ECO:0000256" key="1">
    <source>
        <dbReference type="ARBA" id="ARBA00004651"/>
    </source>
</evidence>
<keyword evidence="6 7" id="KW-0472">Membrane</keyword>
<dbReference type="Gene3D" id="3.40.30.60">
    <property type="entry name" value="FHIPEP family, domain 1"/>
    <property type="match status" value="1"/>
</dbReference>
<dbReference type="InterPro" id="IPR006301">
    <property type="entry name" value="FlhA"/>
</dbReference>
<keyword evidence="7" id="KW-1005">Bacterial flagellum biogenesis</keyword>
<keyword evidence="9" id="KW-0282">Flagellum</keyword>
<dbReference type="GO" id="GO:0005886">
    <property type="term" value="C:plasma membrane"/>
    <property type="evidence" value="ECO:0007669"/>
    <property type="project" value="UniProtKB-SubCell"/>
</dbReference>
<dbReference type="InterPro" id="IPR042196">
    <property type="entry name" value="FHIPEP_4"/>
</dbReference>
<dbReference type="PANTHER" id="PTHR30161:SF1">
    <property type="entry name" value="FLAGELLAR BIOSYNTHESIS PROTEIN FLHA-RELATED"/>
    <property type="match status" value="1"/>
</dbReference>
<feature type="transmembrane region" description="Helical" evidence="7">
    <location>
        <begin position="284"/>
        <end position="304"/>
    </location>
</feature>
<feature type="compositionally biased region" description="Basic and acidic residues" evidence="8">
    <location>
        <begin position="335"/>
        <end position="344"/>
    </location>
</feature>
<keyword evidence="7" id="KW-0813">Transport</keyword>
<dbReference type="Gene3D" id="3.40.50.12790">
    <property type="entry name" value="FHIPEP family, domain 4"/>
    <property type="match status" value="1"/>
</dbReference>
<evidence type="ECO:0000256" key="4">
    <source>
        <dbReference type="ARBA" id="ARBA00022692"/>
    </source>
</evidence>
<reference evidence="9" key="1">
    <citation type="journal article" date="2020" name="mSystems">
        <title>Genome- and Community-Level Interaction Insights into Carbon Utilization and Element Cycling Functions of Hydrothermarchaeota in Hydrothermal Sediment.</title>
        <authorList>
            <person name="Zhou Z."/>
            <person name="Liu Y."/>
            <person name="Xu W."/>
            <person name="Pan J."/>
            <person name="Luo Z.H."/>
            <person name="Li M."/>
        </authorList>
    </citation>
    <scope>NUCLEOTIDE SEQUENCE [LARGE SCALE GENOMIC DNA]</scope>
    <source>
        <strain evidence="9">SpSt-1224</strain>
    </source>
</reference>
<comment type="similarity">
    <text evidence="2 7">Belongs to the FHIPEP (flagella/HR/invasion proteins export pore) family.</text>
</comment>
<organism evidence="9">
    <name type="scientific">Desulfurivibrio alkaliphilus</name>
    <dbReference type="NCBI Taxonomy" id="427923"/>
    <lineage>
        <taxon>Bacteria</taxon>
        <taxon>Pseudomonadati</taxon>
        <taxon>Thermodesulfobacteriota</taxon>
        <taxon>Desulfobulbia</taxon>
        <taxon>Desulfobulbales</taxon>
        <taxon>Desulfobulbaceae</taxon>
        <taxon>Desulfurivibrio</taxon>
    </lineage>
</organism>
<evidence type="ECO:0000313" key="9">
    <source>
        <dbReference type="EMBL" id="HET98329.1"/>
    </source>
</evidence>
<feature type="transmembrane region" description="Helical" evidence="7">
    <location>
        <begin position="75"/>
        <end position="96"/>
    </location>
</feature>
<dbReference type="Pfam" id="PF00771">
    <property type="entry name" value="FHIPEP"/>
    <property type="match status" value="1"/>
</dbReference>
<comment type="function">
    <text evidence="7">Required for formation of the rod structure of the flagellar apparatus. Together with FliI and FliH, may constitute the export apparatus of flagellin.</text>
</comment>
<keyword evidence="4 7" id="KW-0812">Transmembrane</keyword>
<dbReference type="InterPro" id="IPR042193">
    <property type="entry name" value="FHIPEP_3"/>
</dbReference>
<evidence type="ECO:0000256" key="6">
    <source>
        <dbReference type="ARBA" id="ARBA00023136"/>
    </source>
</evidence>
<keyword evidence="9" id="KW-0966">Cell projection</keyword>
<keyword evidence="9" id="KW-0969">Cilium</keyword>
<evidence type="ECO:0000256" key="5">
    <source>
        <dbReference type="ARBA" id="ARBA00022989"/>
    </source>
</evidence>
<comment type="subcellular location">
    <subcellularLocation>
        <location evidence="1 7">Cell membrane</location>
        <topology evidence="1 7">Multi-pass membrane protein</topology>
    </subcellularLocation>
</comment>
<dbReference type="InterPro" id="IPR025505">
    <property type="entry name" value="FHIPEP_CS"/>
</dbReference>
<dbReference type="PRINTS" id="PR00949">
    <property type="entry name" value="TYPE3IMAPROT"/>
</dbReference>
<keyword evidence="7" id="KW-1006">Bacterial flagellum protein export</keyword>
<dbReference type="PANTHER" id="PTHR30161">
    <property type="entry name" value="FLAGELLAR EXPORT PROTEIN, MEMBRANE FLHA SUBUNIT-RELATED"/>
    <property type="match status" value="1"/>
</dbReference>
<dbReference type="GO" id="GO:0009306">
    <property type="term" value="P:protein secretion"/>
    <property type="evidence" value="ECO:0007669"/>
    <property type="project" value="InterPro"/>
</dbReference>
<proteinExistence type="inferred from homology"/>
<feature type="region of interest" description="Disordered" evidence="8">
    <location>
        <begin position="335"/>
        <end position="355"/>
    </location>
</feature>
<feature type="transmembrane region" description="Helical" evidence="7">
    <location>
        <begin position="250"/>
        <end position="272"/>
    </location>
</feature>
<comment type="caution">
    <text evidence="9">The sequence shown here is derived from an EMBL/GenBank/DDBJ whole genome shotgun (WGS) entry which is preliminary data.</text>
</comment>
<accession>A0A7C2XGM8</accession>
<evidence type="ECO:0000256" key="8">
    <source>
        <dbReference type="SAM" id="MobiDB-lite"/>
    </source>
</evidence>
<dbReference type="EMBL" id="DSDS01000146">
    <property type="protein sequence ID" value="HET98329.1"/>
    <property type="molecule type" value="Genomic_DNA"/>
</dbReference>
<dbReference type="Proteomes" id="UP000885986">
    <property type="component" value="Unassembled WGS sequence"/>
</dbReference>
<evidence type="ECO:0000256" key="7">
    <source>
        <dbReference type="RuleBase" id="RU364093"/>
    </source>
</evidence>
<feature type="transmembrane region" description="Helical" evidence="7">
    <location>
        <begin position="45"/>
        <end position="63"/>
    </location>
</feature>
<feature type="transmembrane region" description="Helical" evidence="7">
    <location>
        <begin position="209"/>
        <end position="230"/>
    </location>
</feature>
<dbReference type="AlphaFoldDB" id="A0A7C2XGM8"/>
<dbReference type="InterPro" id="IPR042194">
    <property type="entry name" value="FHIPEP_1"/>
</dbReference>
<feature type="transmembrane region" description="Helical" evidence="7">
    <location>
        <begin position="116"/>
        <end position="139"/>
    </location>
</feature>
<keyword evidence="7" id="KW-0653">Protein transport</keyword>
<name>A0A7C2XGM8_9BACT</name>
<evidence type="ECO:0000256" key="2">
    <source>
        <dbReference type="ARBA" id="ARBA00008835"/>
    </source>
</evidence>
<protein>
    <recommendedName>
        <fullName evidence="7">Flagellar biosynthesis protein FlhA</fullName>
    </recommendedName>
</protein>
<dbReference type="Gene3D" id="1.10.8.540">
    <property type="entry name" value="FHIPEP family, domain 3"/>
    <property type="match status" value="1"/>
</dbReference>
<evidence type="ECO:0000256" key="3">
    <source>
        <dbReference type="ARBA" id="ARBA00022475"/>
    </source>
</evidence>
<keyword evidence="3 7" id="KW-1003">Cell membrane</keyword>
<dbReference type="PROSITE" id="PS00994">
    <property type="entry name" value="FHIPEP"/>
    <property type="match status" value="1"/>
</dbReference>
<gene>
    <name evidence="7 9" type="primary">flhA</name>
    <name evidence="9" type="ORF">ENN98_06510</name>
</gene>
<keyword evidence="5 7" id="KW-1133">Transmembrane helix</keyword>
<dbReference type="GO" id="GO:0044780">
    <property type="term" value="P:bacterial-type flagellum assembly"/>
    <property type="evidence" value="ECO:0007669"/>
    <property type="project" value="InterPro"/>
</dbReference>